<evidence type="ECO:0000259" key="2">
    <source>
        <dbReference type="Pfam" id="PF07587"/>
    </source>
</evidence>
<sequence>MSFKPRNLFLQSISIVFQHRFNIGYTVSPSSSIPPSYRPTMCDRLLVRLSSFSVAVATVLTVVLCQNGFDRCIAFAEETAPDRRVSFETPVSFELDVQPILAAQGCNAGACHGKQRGQNGFQLSLLGFDSDFDYDAIARQARGRRLTIRSPESSLLVQKATAELPHGGGRKFDVGSAAHETLLAWIRQGAPRRVPDEPTLNSVELAKNEFLLKPSEDATLSVMAHYSDGTTRDVTSLTGYLSNDSAIVSVDASGVLSAGPIPGETAVMARYMNHICVANVSIPRVVMLPEGYYDQKPRANFIDDLVYERLSQLQIRVSDPASESTFLRRVYTDVIGRLPSAEEVRRFLKSQDPRKRELLVDRLLDQPEYIDHWANQWADLLRPNPYRVGIKAVLNYDNWIRQQYRENIPYDEFARRLITAKGSTWQNGAATMYRDRRTPDELATMVSQLFLGVRLECAKCHHHPFEKWSQHDFYSFAAYFGKVGRKGTGLSPPISGGEEIVFASTSGDVKHPVTDEVLAPAPLFGQAVVAVDSDPREALADWITSAENEFFAKVQVNRVWAQLMGRGIVDPVDDLRSTNPPSNPALLDALAAHFQQSGYDQKDMIKAIVLSNVYSLSSQPNETNVGDRLNYSRHYRHRLRAEVLADAVADVTETSESFSALAPDSRANQVWTHRIDSVFLDTFGRPDENKDPPCERVADSSVTQTLHLMNSREIDGRIRSDSSRAARLAKSDLPAADLVTELYLAIFSRVPTTDEQNYSEALISASADHRRDVIEDLIWAMINSPEFIIQN</sequence>
<dbReference type="InterPro" id="IPR022655">
    <property type="entry name" value="DUF1553"/>
</dbReference>
<feature type="domain" description="DUF1549" evidence="1">
    <location>
        <begin position="302"/>
        <end position="483"/>
    </location>
</feature>
<accession>A0A5C6EEA5</accession>
<name>A0A5C6EEA5_9BACT</name>
<evidence type="ECO:0000259" key="1">
    <source>
        <dbReference type="Pfam" id="PF07583"/>
    </source>
</evidence>
<comment type="caution">
    <text evidence="3">The sequence shown here is derived from an EMBL/GenBank/DDBJ whole genome shotgun (WGS) entry which is preliminary data.</text>
</comment>
<proteinExistence type="predicted"/>
<gene>
    <name evidence="3" type="ORF">Poly59_57570</name>
</gene>
<dbReference type="Pfam" id="PF07587">
    <property type="entry name" value="PSD1"/>
    <property type="match status" value="1"/>
</dbReference>
<dbReference type="Gene3D" id="2.60.40.1080">
    <property type="match status" value="1"/>
</dbReference>
<dbReference type="PANTHER" id="PTHR35889">
    <property type="entry name" value="CYCLOINULO-OLIGOSACCHARIDE FRUCTANOTRANSFERASE-RELATED"/>
    <property type="match status" value="1"/>
</dbReference>
<evidence type="ECO:0008006" key="5">
    <source>
        <dbReference type="Google" id="ProtNLM"/>
    </source>
</evidence>
<feature type="domain" description="DUF1553" evidence="2">
    <location>
        <begin position="536"/>
        <end position="760"/>
    </location>
</feature>
<keyword evidence="4" id="KW-1185">Reference proteome</keyword>
<dbReference type="AlphaFoldDB" id="A0A5C6EEA5"/>
<evidence type="ECO:0000313" key="4">
    <source>
        <dbReference type="Proteomes" id="UP000317977"/>
    </source>
</evidence>
<organism evidence="3 4">
    <name type="scientific">Rubripirellula reticaptiva</name>
    <dbReference type="NCBI Taxonomy" id="2528013"/>
    <lineage>
        <taxon>Bacteria</taxon>
        <taxon>Pseudomonadati</taxon>
        <taxon>Planctomycetota</taxon>
        <taxon>Planctomycetia</taxon>
        <taxon>Pirellulales</taxon>
        <taxon>Pirellulaceae</taxon>
        <taxon>Rubripirellula</taxon>
    </lineage>
</organism>
<protein>
    <recommendedName>
        <fullName evidence="5">Bacterial Ig-like domain (Group 2)</fullName>
    </recommendedName>
</protein>
<dbReference type="EMBL" id="SJPX01000006">
    <property type="protein sequence ID" value="TWU46784.1"/>
    <property type="molecule type" value="Genomic_DNA"/>
</dbReference>
<dbReference type="PANTHER" id="PTHR35889:SF3">
    <property type="entry name" value="F-BOX DOMAIN-CONTAINING PROTEIN"/>
    <property type="match status" value="1"/>
</dbReference>
<dbReference type="InterPro" id="IPR011444">
    <property type="entry name" value="DUF1549"/>
</dbReference>
<evidence type="ECO:0000313" key="3">
    <source>
        <dbReference type="EMBL" id="TWU46784.1"/>
    </source>
</evidence>
<dbReference type="Pfam" id="PF07583">
    <property type="entry name" value="PSCyt2"/>
    <property type="match status" value="1"/>
</dbReference>
<reference evidence="3 4" key="1">
    <citation type="submission" date="2019-02" db="EMBL/GenBank/DDBJ databases">
        <title>Deep-cultivation of Planctomycetes and their phenomic and genomic characterization uncovers novel biology.</title>
        <authorList>
            <person name="Wiegand S."/>
            <person name="Jogler M."/>
            <person name="Boedeker C."/>
            <person name="Pinto D."/>
            <person name="Vollmers J."/>
            <person name="Rivas-Marin E."/>
            <person name="Kohn T."/>
            <person name="Peeters S.H."/>
            <person name="Heuer A."/>
            <person name="Rast P."/>
            <person name="Oberbeckmann S."/>
            <person name="Bunk B."/>
            <person name="Jeske O."/>
            <person name="Meyerdierks A."/>
            <person name="Storesund J.E."/>
            <person name="Kallscheuer N."/>
            <person name="Luecker S."/>
            <person name="Lage O.M."/>
            <person name="Pohl T."/>
            <person name="Merkel B.J."/>
            <person name="Hornburger P."/>
            <person name="Mueller R.-W."/>
            <person name="Bruemmer F."/>
            <person name="Labrenz M."/>
            <person name="Spormann A.M."/>
            <person name="Op Den Camp H."/>
            <person name="Overmann J."/>
            <person name="Amann R."/>
            <person name="Jetten M.S.M."/>
            <person name="Mascher T."/>
            <person name="Medema M.H."/>
            <person name="Devos D.P."/>
            <person name="Kaster A.-K."/>
            <person name="Ovreas L."/>
            <person name="Rohde M."/>
            <person name="Galperin M.Y."/>
            <person name="Jogler C."/>
        </authorList>
    </citation>
    <scope>NUCLEOTIDE SEQUENCE [LARGE SCALE GENOMIC DNA]</scope>
    <source>
        <strain evidence="3 4">Poly59</strain>
    </source>
</reference>
<dbReference type="Proteomes" id="UP000317977">
    <property type="component" value="Unassembled WGS sequence"/>
</dbReference>